<feature type="transmembrane region" description="Helical" evidence="6">
    <location>
        <begin position="258"/>
        <end position="274"/>
    </location>
</feature>
<feature type="transmembrane region" description="Helical" evidence="6">
    <location>
        <begin position="170"/>
        <end position="190"/>
    </location>
</feature>
<evidence type="ECO:0000256" key="6">
    <source>
        <dbReference type="SAM" id="Phobius"/>
    </source>
</evidence>
<dbReference type="CDD" id="cd16914">
    <property type="entry name" value="EcfT"/>
    <property type="match status" value="1"/>
</dbReference>
<keyword evidence="2" id="KW-1003">Cell membrane</keyword>
<feature type="transmembrane region" description="Helical" evidence="6">
    <location>
        <begin position="131"/>
        <end position="150"/>
    </location>
</feature>
<keyword evidence="4 6" id="KW-1133">Transmembrane helix</keyword>
<evidence type="ECO:0000256" key="3">
    <source>
        <dbReference type="ARBA" id="ARBA00022692"/>
    </source>
</evidence>
<sequence>MIIIRKGFIEKTIENIDTAFKQMFFSSATADKNGLLQKISPKYKVLSAIIFVVISQLIRNVHILLFIYLYLLLLAYLSKLSPFSLIKRVLMIAGFISGIVLIPCIFNIVVPGTPIFSITKNFYITSEGVTDAFRILMHTILSITIIFLFTSTSRWNELLSSLKSLYVPKIFVMVIEMAYRYVYLLLKITLDMFLSRKSRTIGKLDLETKKKVLNNTLSNMLLKTLYITDEAYKAMLSRGYIGKPKFLNRYKKVEKMDIIWGIINSVFMIIIFWGDKFFGK</sequence>
<dbReference type="InterPro" id="IPR003339">
    <property type="entry name" value="ABC/ECF_trnsptr_transmembrane"/>
</dbReference>
<dbReference type="EMBL" id="CP060096">
    <property type="protein sequence ID" value="QSZ27336.1"/>
    <property type="molecule type" value="Genomic_DNA"/>
</dbReference>
<dbReference type="RefSeq" id="WP_284680028.1">
    <property type="nucleotide sequence ID" value="NZ_CP060096.1"/>
</dbReference>
<dbReference type="InterPro" id="IPR012809">
    <property type="entry name" value="ECF_CbiQ"/>
</dbReference>
<dbReference type="NCBIfam" id="TIGR02454">
    <property type="entry name" value="ECF_T_CbiQ"/>
    <property type="match status" value="1"/>
</dbReference>
<evidence type="ECO:0000313" key="7">
    <source>
        <dbReference type="EMBL" id="QSZ27336.1"/>
    </source>
</evidence>
<gene>
    <name evidence="7" type="primary">cbiQ</name>
    <name evidence="7" type="ORF">ACETAC_10985</name>
</gene>
<evidence type="ECO:0000256" key="1">
    <source>
        <dbReference type="ARBA" id="ARBA00004651"/>
    </source>
</evidence>
<evidence type="ECO:0000313" key="8">
    <source>
        <dbReference type="Proteomes" id="UP000671913"/>
    </source>
</evidence>
<reference evidence="7" key="1">
    <citation type="submission" date="2020-08" db="EMBL/GenBank/DDBJ databases">
        <title>Genomic insights into the carbon and energy metabolism of the first obligate autotrophic acetogenic bacterium Aceticella autotrophica gen. nov., sp. nov.</title>
        <authorList>
            <person name="Toshchakov S.V."/>
            <person name="Elcheninov A.G."/>
            <person name="Kublanov I.V."/>
            <person name="Frolov E.N."/>
            <person name="Lebedinsky A.V."/>
        </authorList>
    </citation>
    <scope>NUCLEOTIDE SEQUENCE</scope>
    <source>
        <strain evidence="7">3443-3Ac</strain>
    </source>
</reference>
<dbReference type="GO" id="GO:0006824">
    <property type="term" value="P:cobalt ion transport"/>
    <property type="evidence" value="ECO:0007669"/>
    <property type="project" value="InterPro"/>
</dbReference>
<comment type="subcellular location">
    <subcellularLocation>
        <location evidence="1">Cell membrane</location>
        <topology evidence="1">Multi-pass membrane protein</topology>
    </subcellularLocation>
</comment>
<organism evidence="7 8">
    <name type="scientific">Aceticella autotrophica</name>
    <dbReference type="NCBI Taxonomy" id="2755338"/>
    <lineage>
        <taxon>Bacteria</taxon>
        <taxon>Bacillati</taxon>
        <taxon>Bacillota</taxon>
        <taxon>Clostridia</taxon>
        <taxon>Thermoanaerobacterales</taxon>
        <taxon>Thermoanaerobacteraceae</taxon>
        <taxon>Aceticella</taxon>
    </lineage>
</organism>
<keyword evidence="5 6" id="KW-0472">Membrane</keyword>
<accession>A0A975AVS9</accession>
<keyword evidence="3 6" id="KW-0812">Transmembrane</keyword>
<evidence type="ECO:0000256" key="2">
    <source>
        <dbReference type="ARBA" id="ARBA00022475"/>
    </source>
</evidence>
<evidence type="ECO:0000256" key="4">
    <source>
        <dbReference type="ARBA" id="ARBA00022989"/>
    </source>
</evidence>
<dbReference type="AlphaFoldDB" id="A0A975AVS9"/>
<dbReference type="InterPro" id="IPR051611">
    <property type="entry name" value="ECF_transporter_component"/>
</dbReference>
<dbReference type="Proteomes" id="UP000671913">
    <property type="component" value="Chromosome"/>
</dbReference>
<dbReference type="Pfam" id="PF02361">
    <property type="entry name" value="CbiQ"/>
    <property type="match status" value="1"/>
</dbReference>
<protein>
    <submittedName>
        <fullName evidence="7">Cobalt ECF transporter T component CbiQ</fullName>
    </submittedName>
</protein>
<dbReference type="PANTHER" id="PTHR34857">
    <property type="entry name" value="SLL0384 PROTEIN"/>
    <property type="match status" value="1"/>
</dbReference>
<feature type="transmembrane region" description="Helical" evidence="6">
    <location>
        <begin position="89"/>
        <end position="110"/>
    </location>
</feature>
<name>A0A975AVS9_9THEO</name>
<feature type="transmembrane region" description="Helical" evidence="6">
    <location>
        <begin position="45"/>
        <end position="77"/>
    </location>
</feature>
<dbReference type="PANTHER" id="PTHR34857:SF2">
    <property type="entry name" value="SLL0384 PROTEIN"/>
    <property type="match status" value="1"/>
</dbReference>
<dbReference type="GO" id="GO:0043190">
    <property type="term" value="C:ATP-binding cassette (ABC) transporter complex"/>
    <property type="evidence" value="ECO:0007669"/>
    <property type="project" value="InterPro"/>
</dbReference>
<evidence type="ECO:0000256" key="5">
    <source>
        <dbReference type="ARBA" id="ARBA00023136"/>
    </source>
</evidence>
<keyword evidence="8" id="KW-1185">Reference proteome</keyword>
<proteinExistence type="predicted"/>
<dbReference type="KEGG" id="aaut:ACETAC_10985"/>